<dbReference type="RefSeq" id="WP_226750577.1">
    <property type="nucleotide sequence ID" value="NZ_JAEINI020000003.1"/>
</dbReference>
<dbReference type="SUPFAM" id="SSF52540">
    <property type="entry name" value="P-loop containing nucleoside triphosphate hydrolases"/>
    <property type="match status" value="1"/>
</dbReference>
<dbReference type="Pfam" id="PF07693">
    <property type="entry name" value="KAP_NTPase"/>
    <property type="match status" value="1"/>
</dbReference>
<dbReference type="EMBL" id="JAEINI020000003">
    <property type="protein sequence ID" value="MCB5226485.1"/>
    <property type="molecule type" value="Genomic_DNA"/>
</dbReference>
<feature type="coiled-coil region" evidence="1">
    <location>
        <begin position="160"/>
        <end position="187"/>
    </location>
</feature>
<dbReference type="InterPro" id="IPR027417">
    <property type="entry name" value="P-loop_NTPase"/>
</dbReference>
<organism evidence="3 4">
    <name type="scientific">Alishewanella maricola</name>
    <dbReference type="NCBI Taxonomy" id="2795740"/>
    <lineage>
        <taxon>Bacteria</taxon>
        <taxon>Pseudomonadati</taxon>
        <taxon>Pseudomonadota</taxon>
        <taxon>Gammaproteobacteria</taxon>
        <taxon>Alteromonadales</taxon>
        <taxon>Alteromonadaceae</taxon>
        <taxon>Alishewanella</taxon>
    </lineage>
</organism>
<accession>A0ABS8C2Z2</accession>
<protein>
    <submittedName>
        <fullName evidence="3">KAP family NTPase</fullName>
    </submittedName>
</protein>
<comment type="caution">
    <text evidence="3">The sequence shown here is derived from an EMBL/GenBank/DDBJ whole genome shotgun (WGS) entry which is preliminary data.</text>
</comment>
<reference evidence="3 4" key="1">
    <citation type="submission" date="2021-10" db="EMBL/GenBank/DDBJ databases">
        <title>Alishewanella koreense sp. nov. isolated from seawater of southwestern coast in South Korea and the proposal for the reclassification of Rheinheimera perlucida and Rheinheimera tuosuensis as Arsukibacterium perlucida and Arsukibacterium tuosuensis.</title>
        <authorList>
            <person name="Kim K.H."/>
            <person name="Ruan W."/>
            <person name="Kim K.R."/>
            <person name="Baek J.H."/>
            <person name="Jeon C.O."/>
        </authorList>
    </citation>
    <scope>NUCLEOTIDE SEQUENCE [LARGE SCALE GENOMIC DNA]</scope>
    <source>
        <strain evidence="3 4">16-MA</strain>
    </source>
</reference>
<evidence type="ECO:0000259" key="2">
    <source>
        <dbReference type="Pfam" id="PF07693"/>
    </source>
</evidence>
<name>A0ABS8C2Z2_9ALTE</name>
<dbReference type="Proteomes" id="UP000633814">
    <property type="component" value="Unassembled WGS sequence"/>
</dbReference>
<keyword evidence="1" id="KW-0175">Coiled coil</keyword>
<sequence>MSLVENALNEFLKSSEAGVFALIGDWGVGKTHIWNQIIEEKKDSLTRPKYSYVSLFGLTSIIDVKREIFLNAVDKKKIGQNPDLDTLSGNFTPKLKKLGGVLQSVPLLKRMLPSEESLMFFALKDLVICLDDLERAGKGLDVKDVLGLASSLKEQKNSKVVILLNRAQQINDDYEKYKEKVVDFEFEYKPRPDQIFDIVFDNSFQFYAYAKQKSESLGIRNIRVLKRCKSLIDSIFTDLSVYSDALVEDVISSLILYSHCNFSHHADNSIPSCTFISEYKASDVFSLYYKMDGEASTSPEQLQRKKWIKYFEAYGYGETDEKDSVLLEGVVCGFIDKEKLHPLLASRDLEFRQTALAGDIKKAWEIFRGSFDDNADAFIAALYESSKSNIKHIGFADLNSAVKRLRQLDRSDYADEIIGLFVESRATENDTSQIEEAFDSVSDEIDPKIRDIWSQQLKRKASVNFTDAAVRLLNGQYAEEHIVAVVNGSVSDYVDFLKASHGGYRMVDKVRTLEKYKHYSGSNKQYSRIFDKLVDALKLIAEESKINKMRVDSFNILPKVL</sequence>
<evidence type="ECO:0000313" key="3">
    <source>
        <dbReference type="EMBL" id="MCB5226485.1"/>
    </source>
</evidence>
<dbReference type="InterPro" id="IPR011646">
    <property type="entry name" value="KAP_P-loop"/>
</dbReference>
<dbReference type="Gene3D" id="3.40.50.300">
    <property type="entry name" value="P-loop containing nucleotide triphosphate hydrolases"/>
    <property type="match status" value="1"/>
</dbReference>
<feature type="domain" description="KAP NTPase" evidence="2">
    <location>
        <begin position="6"/>
        <end position="217"/>
    </location>
</feature>
<keyword evidence="4" id="KW-1185">Reference proteome</keyword>
<evidence type="ECO:0000256" key="1">
    <source>
        <dbReference type="SAM" id="Coils"/>
    </source>
</evidence>
<evidence type="ECO:0000313" key="4">
    <source>
        <dbReference type="Proteomes" id="UP000633814"/>
    </source>
</evidence>
<proteinExistence type="predicted"/>
<gene>
    <name evidence="3" type="ORF">JAO78_006620</name>
</gene>